<keyword evidence="1 4" id="KW-0378">Hydrolase</keyword>
<dbReference type="PANTHER" id="PTHR43156:SF2">
    <property type="entry name" value="STAGE II SPORULATION PROTEIN E"/>
    <property type="match status" value="1"/>
</dbReference>
<reference evidence="4 5" key="1">
    <citation type="submission" date="2024-08" db="EMBL/GenBank/DDBJ databases">
        <title>Genome sequence of Streptomyces aureus CACIA-1.46HGO.</title>
        <authorList>
            <person name="Evangelista-Martinez Z."/>
        </authorList>
    </citation>
    <scope>NUCLEOTIDE SEQUENCE [LARGE SCALE GENOMIC DNA]</scope>
    <source>
        <strain evidence="4 5">CACIA-1.46HGO</strain>
    </source>
</reference>
<evidence type="ECO:0000313" key="5">
    <source>
        <dbReference type="Proteomes" id="UP001571476"/>
    </source>
</evidence>
<keyword evidence="2" id="KW-0472">Membrane</keyword>
<dbReference type="InterPro" id="IPR036457">
    <property type="entry name" value="PPM-type-like_dom_sf"/>
</dbReference>
<gene>
    <name evidence="4" type="ORF">ACEG43_04640</name>
</gene>
<feature type="transmembrane region" description="Helical" evidence="2">
    <location>
        <begin position="21"/>
        <end position="43"/>
    </location>
</feature>
<dbReference type="Proteomes" id="UP001571476">
    <property type="component" value="Unassembled WGS sequence"/>
</dbReference>
<proteinExistence type="predicted"/>
<name>A0ABV4SAK4_9ACTN</name>
<dbReference type="InterPro" id="IPR052016">
    <property type="entry name" value="Bact_Sigma-Reg"/>
</dbReference>
<keyword evidence="2" id="KW-1133">Transmembrane helix</keyword>
<accession>A0ABV4SAK4</accession>
<evidence type="ECO:0000256" key="1">
    <source>
        <dbReference type="ARBA" id="ARBA00022801"/>
    </source>
</evidence>
<protein>
    <submittedName>
        <fullName evidence="4">PP2C family protein-serine/threonine phosphatase</fullName>
        <ecNumber evidence="4">3.1.3.16</ecNumber>
    </submittedName>
</protein>
<feature type="transmembrane region" description="Helical" evidence="2">
    <location>
        <begin position="99"/>
        <end position="117"/>
    </location>
</feature>
<keyword evidence="5" id="KW-1185">Reference proteome</keyword>
<dbReference type="InterPro" id="IPR001932">
    <property type="entry name" value="PPM-type_phosphatase-like_dom"/>
</dbReference>
<comment type="caution">
    <text evidence="4">The sequence shown here is derived from an EMBL/GenBank/DDBJ whole genome shotgun (WGS) entry which is preliminary data.</text>
</comment>
<dbReference type="SUPFAM" id="SSF81606">
    <property type="entry name" value="PP2C-like"/>
    <property type="match status" value="1"/>
</dbReference>
<dbReference type="PANTHER" id="PTHR43156">
    <property type="entry name" value="STAGE II SPORULATION PROTEIN E-RELATED"/>
    <property type="match status" value="1"/>
</dbReference>
<sequence length="381" mass="40681">MNRRRPHRSRWTTVRAARRPAAGLGFTVVRLASLALIPAAVIVDLFTPESWPFNRFLVGPPALAAASWSPAGTGAIGAAALATDIALTADKHSLGMPRAWLTMGMIVLVTVVAMYASHVRQMEERTMADVRSVAEAAQRALVRPMPARLGPTRMAAMYLAAAAQARIGGDFYEAQRTPYGIRLMIGDVRGKGLPAVEAASVMMSAFREAVHDAPDLPTLAARLEKSIQRYSAQSGEVEERFATGLLAEVPEDAAVLRLLTCGHPPPLLLSGGTVRELEATAASPPFNLSALLGDGYHVDVVPFRAGDSLLLYTDGVSEARNRDGVFYPLADRIRPIATAAPRTLIDQLGADLLAYACDELNDDAAVVVVHRTSDGTPARES</sequence>
<dbReference type="EC" id="3.1.3.16" evidence="4"/>
<evidence type="ECO:0000259" key="3">
    <source>
        <dbReference type="SMART" id="SM00331"/>
    </source>
</evidence>
<dbReference type="GO" id="GO:0004722">
    <property type="term" value="F:protein serine/threonine phosphatase activity"/>
    <property type="evidence" value="ECO:0007669"/>
    <property type="project" value="UniProtKB-EC"/>
</dbReference>
<dbReference type="Pfam" id="PF07228">
    <property type="entry name" value="SpoIIE"/>
    <property type="match status" value="1"/>
</dbReference>
<evidence type="ECO:0000313" key="4">
    <source>
        <dbReference type="EMBL" id="MFA3835476.1"/>
    </source>
</evidence>
<dbReference type="Gene3D" id="3.60.40.10">
    <property type="entry name" value="PPM-type phosphatase domain"/>
    <property type="match status" value="1"/>
</dbReference>
<feature type="domain" description="PPM-type phosphatase" evidence="3">
    <location>
        <begin position="152"/>
        <end position="371"/>
    </location>
</feature>
<dbReference type="RefSeq" id="WP_372561473.1">
    <property type="nucleotide sequence ID" value="NZ_JBGOSP010000002.1"/>
</dbReference>
<evidence type="ECO:0000256" key="2">
    <source>
        <dbReference type="SAM" id="Phobius"/>
    </source>
</evidence>
<organism evidence="4 5">
    <name type="scientific">Streptomyces aureus</name>
    <dbReference type="NCBI Taxonomy" id="193461"/>
    <lineage>
        <taxon>Bacteria</taxon>
        <taxon>Bacillati</taxon>
        <taxon>Actinomycetota</taxon>
        <taxon>Actinomycetes</taxon>
        <taxon>Kitasatosporales</taxon>
        <taxon>Streptomycetaceae</taxon>
        <taxon>Streptomyces</taxon>
    </lineage>
</organism>
<dbReference type="EMBL" id="JBGOSP010000002">
    <property type="protein sequence ID" value="MFA3835476.1"/>
    <property type="molecule type" value="Genomic_DNA"/>
</dbReference>
<dbReference type="SMART" id="SM00331">
    <property type="entry name" value="PP2C_SIG"/>
    <property type="match status" value="1"/>
</dbReference>
<keyword evidence="2" id="KW-0812">Transmembrane</keyword>